<proteinExistence type="predicted"/>
<protein>
    <recommendedName>
        <fullName evidence="4">Adenylate cyclase</fullName>
    </recommendedName>
</protein>
<comment type="caution">
    <text evidence="2">The sequence shown here is derived from an EMBL/GenBank/DDBJ whole genome shotgun (WGS) entry which is preliminary data.</text>
</comment>
<evidence type="ECO:0000313" key="3">
    <source>
        <dbReference type="Proteomes" id="UP001212170"/>
    </source>
</evidence>
<gene>
    <name evidence="2" type="ORF">NJT12_15520</name>
</gene>
<evidence type="ECO:0000256" key="1">
    <source>
        <dbReference type="SAM" id="Phobius"/>
    </source>
</evidence>
<dbReference type="Proteomes" id="UP001212170">
    <property type="component" value="Unassembled WGS sequence"/>
</dbReference>
<keyword evidence="1" id="KW-1133">Transmembrane helix</keyword>
<dbReference type="EMBL" id="JAMZNK010000027">
    <property type="protein sequence ID" value="MDA6071024.1"/>
    <property type="molecule type" value="Genomic_DNA"/>
</dbReference>
<feature type="transmembrane region" description="Helical" evidence="1">
    <location>
        <begin position="14"/>
        <end position="36"/>
    </location>
</feature>
<feature type="transmembrane region" description="Helical" evidence="1">
    <location>
        <begin position="85"/>
        <end position="110"/>
    </location>
</feature>
<evidence type="ECO:0000313" key="2">
    <source>
        <dbReference type="EMBL" id="MDA6071024.1"/>
    </source>
</evidence>
<sequence>MKYSVRTFLRLKQCLQFIALWVTAFFFYVFISYSIIDDSYFLNQQLTTADFLVSELSRALSTGVFMGFVFYLLQEYIYPRFFHGYGILMASLLQSLLFIMVCYIVFIIVLQLSKVHYIRINNLIALRFNAKWLTCFTIYCLIVHLFITLVQAFRQRLGGNYCKSLLHGNYMSPVIEYRIFMFLDMYPSRTIAEVEHYQYSHLLQECFIDLSEIVTEQNAEVYQYVNDGVILTWKVKQGFERKQCIALYTIFSSRLLEKKDLYQKKFGLVPKFKASINEGLVTVAEIGQIKTEIAYHGDVLSTTASVRDLCRDQGNLLITQAFFKQLSFLEQDNFTEIETTVLRGKKRPVVIYKSNG</sequence>
<name>A0ABT4WEP1_9FLAO</name>
<reference evidence="2 3" key="1">
    <citation type="journal article" date="2023" name="Chemosphere">
        <title>Whole genome analysis of Flavobacterium aziz-sancarii sp. nov., isolated from Ardley Island (Antarctica), revealed a rich resistome and bioremediation potential.</title>
        <authorList>
            <person name="Otur C."/>
            <person name="Okay S."/>
            <person name="Kurt-Kizildogan A."/>
        </authorList>
    </citation>
    <scope>NUCLEOTIDE SEQUENCE [LARGE SCALE GENOMIC DNA]</scope>
    <source>
        <strain evidence="2 3">AC</strain>
    </source>
</reference>
<dbReference type="Gene3D" id="3.30.70.1230">
    <property type="entry name" value="Nucleotide cyclase"/>
    <property type="match status" value="1"/>
</dbReference>
<dbReference type="SUPFAM" id="SSF55073">
    <property type="entry name" value="Nucleotide cyclase"/>
    <property type="match status" value="1"/>
</dbReference>
<feature type="transmembrane region" description="Helical" evidence="1">
    <location>
        <begin position="130"/>
        <end position="153"/>
    </location>
</feature>
<dbReference type="RefSeq" id="WP_271336836.1">
    <property type="nucleotide sequence ID" value="NZ_JAMZNK010000027.1"/>
</dbReference>
<dbReference type="InterPro" id="IPR029787">
    <property type="entry name" value="Nucleotide_cyclase"/>
</dbReference>
<keyword evidence="1" id="KW-0472">Membrane</keyword>
<feature type="transmembrane region" description="Helical" evidence="1">
    <location>
        <begin position="56"/>
        <end position="73"/>
    </location>
</feature>
<keyword evidence="1" id="KW-0812">Transmembrane</keyword>
<accession>A0ABT4WEP1</accession>
<keyword evidence="3" id="KW-1185">Reference proteome</keyword>
<organism evidence="2 3">
    <name type="scientific">Flavobacterium azizsancarii</name>
    <dbReference type="NCBI Taxonomy" id="2961580"/>
    <lineage>
        <taxon>Bacteria</taxon>
        <taxon>Pseudomonadati</taxon>
        <taxon>Bacteroidota</taxon>
        <taxon>Flavobacteriia</taxon>
        <taxon>Flavobacteriales</taxon>
        <taxon>Flavobacteriaceae</taxon>
        <taxon>Flavobacterium</taxon>
    </lineage>
</organism>
<evidence type="ECO:0008006" key="4">
    <source>
        <dbReference type="Google" id="ProtNLM"/>
    </source>
</evidence>